<evidence type="ECO:0000313" key="3">
    <source>
        <dbReference type="Proteomes" id="UP000237056"/>
    </source>
</evidence>
<dbReference type="RefSeq" id="WP_103724906.1">
    <property type="nucleotide sequence ID" value="NZ_PQNY01000001.1"/>
</dbReference>
<name>A0A2S4NBS8_9FLAO</name>
<reference evidence="2 3" key="1">
    <citation type="submission" date="2018-01" db="EMBL/GenBank/DDBJ databases">
        <title>Genomic Encyclopedia of Type Strains, Phase I: the one thousand microbial genomes (KMG-I) project.</title>
        <authorList>
            <person name="Goeker M."/>
        </authorList>
    </citation>
    <scope>NUCLEOTIDE SEQUENCE [LARGE SCALE GENOMIC DNA]</scope>
    <source>
        <strain evidence="2 3">DSM 17960</strain>
    </source>
</reference>
<comment type="caution">
    <text evidence="2">The sequence shown here is derived from an EMBL/GenBank/DDBJ whole genome shotgun (WGS) entry which is preliminary data.</text>
</comment>
<dbReference type="OrthoDB" id="1362052at2"/>
<gene>
    <name evidence="2" type="ORF">Q361_101272</name>
</gene>
<sequence>MNQIIENKINELTKKERYVIDYIFSNSYFVRSNEFGSTISNFKETISFDNHASKNYIYFVFGFISILMGLRSFEDTFSLKIFVASLVLLVLIYIYYQFKKKEFININEIGIKIKTDFFAWNQIYDFGFTIIPQTKTSLYVLEIFKNDVSRISYKLHGFNNPEEIIKTMNFFRNRYNSNRNHS</sequence>
<accession>A0A2S4NBS8</accession>
<dbReference type="AlphaFoldDB" id="A0A2S4NBS8"/>
<keyword evidence="1" id="KW-0472">Membrane</keyword>
<proteinExistence type="predicted"/>
<keyword evidence="1" id="KW-0812">Transmembrane</keyword>
<dbReference type="EMBL" id="PQNY01000001">
    <property type="protein sequence ID" value="POS03164.1"/>
    <property type="molecule type" value="Genomic_DNA"/>
</dbReference>
<keyword evidence="1" id="KW-1133">Transmembrane helix</keyword>
<evidence type="ECO:0000313" key="2">
    <source>
        <dbReference type="EMBL" id="POS03164.1"/>
    </source>
</evidence>
<protein>
    <submittedName>
        <fullName evidence="2">Uncharacterized protein</fullName>
    </submittedName>
</protein>
<evidence type="ECO:0000256" key="1">
    <source>
        <dbReference type="SAM" id="Phobius"/>
    </source>
</evidence>
<organism evidence="2 3">
    <name type="scientific">Flavobacterium croceum DSM 17960</name>
    <dbReference type="NCBI Taxonomy" id="1121886"/>
    <lineage>
        <taxon>Bacteria</taxon>
        <taxon>Pseudomonadati</taxon>
        <taxon>Bacteroidota</taxon>
        <taxon>Flavobacteriia</taxon>
        <taxon>Flavobacteriales</taxon>
        <taxon>Flavobacteriaceae</taxon>
        <taxon>Flavobacterium</taxon>
    </lineage>
</organism>
<feature type="transmembrane region" description="Helical" evidence="1">
    <location>
        <begin position="56"/>
        <end position="73"/>
    </location>
</feature>
<keyword evidence="3" id="KW-1185">Reference proteome</keyword>
<feature type="transmembrane region" description="Helical" evidence="1">
    <location>
        <begin position="79"/>
        <end position="96"/>
    </location>
</feature>
<dbReference type="Proteomes" id="UP000237056">
    <property type="component" value="Unassembled WGS sequence"/>
</dbReference>